<dbReference type="InParanoid" id="A0A0D0AI78"/>
<evidence type="ECO:0000313" key="1">
    <source>
        <dbReference type="EMBL" id="KIK33947.1"/>
    </source>
</evidence>
<gene>
    <name evidence="1" type="ORF">CY34DRAFT_18049</name>
</gene>
<organism evidence="1 2">
    <name type="scientific">Suillus luteus UH-Slu-Lm8-n1</name>
    <dbReference type="NCBI Taxonomy" id="930992"/>
    <lineage>
        <taxon>Eukaryota</taxon>
        <taxon>Fungi</taxon>
        <taxon>Dikarya</taxon>
        <taxon>Basidiomycota</taxon>
        <taxon>Agaricomycotina</taxon>
        <taxon>Agaricomycetes</taxon>
        <taxon>Agaricomycetidae</taxon>
        <taxon>Boletales</taxon>
        <taxon>Suillineae</taxon>
        <taxon>Suillaceae</taxon>
        <taxon>Suillus</taxon>
    </lineage>
</organism>
<reference evidence="2" key="2">
    <citation type="submission" date="2015-01" db="EMBL/GenBank/DDBJ databases">
        <title>Evolutionary Origins and Diversification of the Mycorrhizal Mutualists.</title>
        <authorList>
            <consortium name="DOE Joint Genome Institute"/>
            <consortium name="Mycorrhizal Genomics Consortium"/>
            <person name="Kohler A."/>
            <person name="Kuo A."/>
            <person name="Nagy L.G."/>
            <person name="Floudas D."/>
            <person name="Copeland A."/>
            <person name="Barry K.W."/>
            <person name="Cichocki N."/>
            <person name="Veneault-Fourrey C."/>
            <person name="LaButti K."/>
            <person name="Lindquist E.A."/>
            <person name="Lipzen A."/>
            <person name="Lundell T."/>
            <person name="Morin E."/>
            <person name="Murat C."/>
            <person name="Riley R."/>
            <person name="Ohm R."/>
            <person name="Sun H."/>
            <person name="Tunlid A."/>
            <person name="Henrissat B."/>
            <person name="Grigoriev I.V."/>
            <person name="Hibbett D.S."/>
            <person name="Martin F."/>
        </authorList>
    </citation>
    <scope>NUCLEOTIDE SEQUENCE [LARGE SCALE GENOMIC DNA]</scope>
    <source>
        <strain evidence="2">UH-Slu-Lm8-n1</strain>
    </source>
</reference>
<proteinExistence type="predicted"/>
<dbReference type="EMBL" id="KN835838">
    <property type="protein sequence ID" value="KIK33947.1"/>
    <property type="molecule type" value="Genomic_DNA"/>
</dbReference>
<dbReference type="Proteomes" id="UP000054485">
    <property type="component" value="Unassembled WGS sequence"/>
</dbReference>
<dbReference type="HOGENOM" id="CLU_598577_0_0_1"/>
<name>A0A0D0AI78_9AGAM</name>
<keyword evidence="2" id="KW-1185">Reference proteome</keyword>
<dbReference type="Gene3D" id="3.60.130.30">
    <property type="match status" value="1"/>
</dbReference>
<dbReference type="OrthoDB" id="2645478at2759"/>
<accession>A0A0D0AI78</accession>
<protein>
    <submittedName>
        <fullName evidence="1">Uncharacterized protein</fullName>
    </submittedName>
</protein>
<dbReference type="AlphaFoldDB" id="A0A0D0AI78"/>
<reference evidence="1 2" key="1">
    <citation type="submission" date="2014-04" db="EMBL/GenBank/DDBJ databases">
        <authorList>
            <consortium name="DOE Joint Genome Institute"/>
            <person name="Kuo A."/>
            <person name="Ruytinx J."/>
            <person name="Rineau F."/>
            <person name="Colpaert J."/>
            <person name="Kohler A."/>
            <person name="Nagy L.G."/>
            <person name="Floudas D."/>
            <person name="Copeland A."/>
            <person name="Barry K.W."/>
            <person name="Cichocki N."/>
            <person name="Veneault-Fourrey C."/>
            <person name="LaButti K."/>
            <person name="Lindquist E.A."/>
            <person name="Lipzen A."/>
            <person name="Lundell T."/>
            <person name="Morin E."/>
            <person name="Murat C."/>
            <person name="Sun H."/>
            <person name="Tunlid A."/>
            <person name="Henrissat B."/>
            <person name="Grigoriev I.V."/>
            <person name="Hibbett D.S."/>
            <person name="Martin F."/>
            <person name="Nordberg H.P."/>
            <person name="Cantor M.N."/>
            <person name="Hua S.X."/>
        </authorList>
    </citation>
    <scope>NUCLEOTIDE SEQUENCE [LARGE SCALE GENOMIC DNA]</scope>
    <source>
        <strain evidence="1 2">UH-Slu-Lm8-n1</strain>
    </source>
</reference>
<sequence>MSTTAVTDPILVSQAASKLTSRNKTLLNKTTGIPLPDPCLLDPAVRHRTHSNNQWAKWFCRDAAHDAKHWKNNTPTYCIKGVWLQDFIQCPKNTASAKNEALRTMREMSTWESDEASGMFLDEHYQPLVAYFTRRRAGPAPKLAPLDYNYYYIPGPNTPLSMGRSSDNLDWAAEEGEKVYFDGIQDSEDPHEDGVHRSFIHEGTEYIYEDHTVASECTGARHLVHAWPDQGHDPIIYGLHPSADMVSNIHWAPHIHAYFENTQKLAILLGEMFRVSFPAFYAKYEAVFLAGRWTVTDPGPLLGRVLVWKLQVMPHQDGLDAGPSIIFNMGKFTGGECYITDLKLKLKYRPGDVIILMGGALYHGIGPWKPLPGITEDGITPGRVSNVWFFPHSSFRVLENKEPGWALKFAGGLRGTDTESDSSD</sequence>
<evidence type="ECO:0000313" key="2">
    <source>
        <dbReference type="Proteomes" id="UP000054485"/>
    </source>
</evidence>